<dbReference type="SUPFAM" id="SSF82185">
    <property type="entry name" value="Histone H3 K4-specific methyltransferase SET7/9 N-terminal domain"/>
    <property type="match status" value="1"/>
</dbReference>
<evidence type="ECO:0000313" key="2">
    <source>
        <dbReference type="EMBL" id="EGZ51321.1"/>
    </source>
</evidence>
<sequence>MRKLTLIIVAAFSLCACKPGALEGGTDLLSAGAKLFKIFGKKADKSAPQASELGLDKHDLAALATPPANPQPVFTFTPTQKQVIIYFGKDAEQKPGPSPDGYYRVVKGQTADGRWVVQDFYQNNKAPQTNVFVIKRGGDVNDFDSAMGDSHLVWFQPDGLVNMQGKYEDGVWQGIGAFYTDNKLSAYIRDFSTDKIDLVTTYPQGTIKSRIVMDFPNQTQTHTLYYTDGGGMAKIVFNVQDQKPVSMQAWDKEGYEIAAGDIKEQIVGLLEEDDKLLQDFQQKVTS</sequence>
<name>G4CLW3_9NEIS</name>
<dbReference type="Proteomes" id="UP000005336">
    <property type="component" value="Unassembled WGS sequence"/>
</dbReference>
<organism evidence="2 3">
    <name type="scientific">Neisseria wadsworthii 9715</name>
    <dbReference type="NCBI Taxonomy" id="1030841"/>
    <lineage>
        <taxon>Bacteria</taxon>
        <taxon>Pseudomonadati</taxon>
        <taxon>Pseudomonadota</taxon>
        <taxon>Betaproteobacteria</taxon>
        <taxon>Neisseriales</taxon>
        <taxon>Neisseriaceae</taxon>
        <taxon>Neisseria</taxon>
    </lineage>
</organism>
<evidence type="ECO:0000313" key="3">
    <source>
        <dbReference type="Proteomes" id="UP000005336"/>
    </source>
</evidence>
<dbReference type="RefSeq" id="WP_009115219.1">
    <property type="nucleotide sequence ID" value="NZ_JH165159.1"/>
</dbReference>
<accession>G4CLW3</accession>
<comment type="caution">
    <text evidence="2">The sequence shown here is derived from an EMBL/GenBank/DDBJ whole genome shotgun (WGS) entry which is preliminary data.</text>
</comment>
<keyword evidence="1" id="KW-0732">Signal</keyword>
<feature type="signal peptide" evidence="1">
    <location>
        <begin position="1"/>
        <end position="21"/>
    </location>
</feature>
<feature type="chain" id="PRO_5003462344" description="Lipoprotein" evidence="1">
    <location>
        <begin position="22"/>
        <end position="286"/>
    </location>
</feature>
<dbReference type="PATRIC" id="fig|1030841.3.peg.76"/>
<dbReference type="STRING" id="1030841.HMPREF9370_0072"/>
<evidence type="ECO:0000256" key="1">
    <source>
        <dbReference type="SAM" id="SignalP"/>
    </source>
</evidence>
<proteinExistence type="predicted"/>
<gene>
    <name evidence="2" type="ORF">HMPREF9370_0072</name>
</gene>
<dbReference type="AlphaFoldDB" id="G4CLW3"/>
<dbReference type="HOGENOM" id="CLU_084746_0_0_4"/>
<dbReference type="EMBL" id="AGAZ01000002">
    <property type="protein sequence ID" value="EGZ51321.1"/>
    <property type="molecule type" value="Genomic_DNA"/>
</dbReference>
<evidence type="ECO:0008006" key="4">
    <source>
        <dbReference type="Google" id="ProtNLM"/>
    </source>
</evidence>
<protein>
    <recommendedName>
        <fullName evidence="4">Lipoprotein</fullName>
    </recommendedName>
</protein>
<keyword evidence="3" id="KW-1185">Reference proteome</keyword>
<dbReference type="PROSITE" id="PS51257">
    <property type="entry name" value="PROKAR_LIPOPROTEIN"/>
    <property type="match status" value="1"/>
</dbReference>
<reference evidence="2 3" key="1">
    <citation type="submission" date="2011-06" db="EMBL/GenBank/DDBJ databases">
        <authorList>
            <person name="Muzny D."/>
            <person name="Qin X."/>
            <person name="Deng J."/>
            <person name="Jiang H."/>
            <person name="Liu Y."/>
            <person name="Qu J."/>
            <person name="Song X.-Z."/>
            <person name="Zhang L."/>
            <person name="Thornton R."/>
            <person name="Coyle M."/>
            <person name="Francisco L."/>
            <person name="Jackson L."/>
            <person name="Javaid M."/>
            <person name="Korchina V."/>
            <person name="Kovar C."/>
            <person name="Mata R."/>
            <person name="Mathew T."/>
            <person name="Ngo R."/>
            <person name="Nguyen L."/>
            <person name="Nguyen N."/>
            <person name="Okwuonu G."/>
            <person name="Ongeri F."/>
            <person name="Pham C."/>
            <person name="Simmons D."/>
            <person name="Wilczek-Boney K."/>
            <person name="Hale W."/>
            <person name="Jakkamsetti A."/>
            <person name="Pham P."/>
            <person name="Ruth R."/>
            <person name="San Lucas F."/>
            <person name="Warren J."/>
            <person name="Zhang J."/>
            <person name="Zhao Z."/>
            <person name="Zhou C."/>
            <person name="Zhu D."/>
            <person name="Lee S."/>
            <person name="Bess C."/>
            <person name="Blankenburg K."/>
            <person name="Forbes L."/>
            <person name="Fu Q."/>
            <person name="Gubbala S."/>
            <person name="Hirani K."/>
            <person name="Jayaseelan J.C."/>
            <person name="Lara F."/>
            <person name="Munidasa M."/>
            <person name="Palculict T."/>
            <person name="Patil S."/>
            <person name="Pu L.-L."/>
            <person name="Saada N."/>
            <person name="Tang L."/>
            <person name="Weissenberger G."/>
            <person name="Zhu Y."/>
            <person name="Hemphill L."/>
            <person name="Shang Y."/>
            <person name="Youmans B."/>
            <person name="Ayvaz T."/>
            <person name="Ross M."/>
            <person name="Santibanez J."/>
            <person name="Aqrawi P."/>
            <person name="Gross S."/>
            <person name="Joshi V."/>
            <person name="Fowler G."/>
            <person name="Nazareth L."/>
            <person name="Reid J."/>
            <person name="Worley K."/>
            <person name="Petrosino J."/>
            <person name="Highlander S."/>
            <person name="Gibbs R."/>
        </authorList>
    </citation>
    <scope>NUCLEOTIDE SEQUENCE [LARGE SCALE GENOMIC DNA]</scope>
    <source>
        <strain evidence="2 3">9715</strain>
    </source>
</reference>
<dbReference type="OrthoDB" id="7054253at2"/>